<comment type="subcellular location">
    <subcellularLocation>
        <location evidence="2">Cell membrane</location>
        <topology evidence="2">Multi-pass membrane protein</topology>
    </subcellularLocation>
</comment>
<dbReference type="Pfam" id="PF00672">
    <property type="entry name" value="HAMP"/>
    <property type="match status" value="1"/>
</dbReference>
<keyword evidence="9 13" id="KW-0067">ATP-binding</keyword>
<keyword evidence="14" id="KW-1185">Reference proteome</keyword>
<keyword evidence="8" id="KW-0418">Kinase</keyword>
<proteinExistence type="predicted"/>
<dbReference type="CDD" id="cd00075">
    <property type="entry name" value="HATPase"/>
    <property type="match status" value="1"/>
</dbReference>
<protein>
    <recommendedName>
        <fullName evidence="3">histidine kinase</fullName>
        <ecNumber evidence="3">2.7.13.3</ecNumber>
    </recommendedName>
</protein>
<dbReference type="Proteomes" id="UP001301442">
    <property type="component" value="Chromosome"/>
</dbReference>
<evidence type="ECO:0000256" key="6">
    <source>
        <dbReference type="ARBA" id="ARBA00022679"/>
    </source>
</evidence>
<dbReference type="CDD" id="cd00082">
    <property type="entry name" value="HisKA"/>
    <property type="match status" value="1"/>
</dbReference>
<evidence type="ECO:0000256" key="8">
    <source>
        <dbReference type="ARBA" id="ARBA00022777"/>
    </source>
</evidence>
<dbReference type="InterPro" id="IPR036890">
    <property type="entry name" value="HATPase_C_sf"/>
</dbReference>
<dbReference type="InterPro" id="IPR003660">
    <property type="entry name" value="HAMP_dom"/>
</dbReference>
<dbReference type="EMBL" id="CP136600">
    <property type="protein sequence ID" value="WOH36440.1"/>
    <property type="molecule type" value="Genomic_DNA"/>
</dbReference>
<reference evidence="13 14" key="1">
    <citation type="submission" date="2023-09" db="EMBL/GenBank/DDBJ databases">
        <authorList>
            <person name="Qi X."/>
        </authorList>
    </citation>
    <scope>NUCLEOTIDE SEQUENCE [LARGE SCALE GENOMIC DNA]</scope>
    <source>
        <strain evidence="13 14">S1-1</strain>
    </source>
</reference>
<keyword evidence="6" id="KW-0808">Transferase</keyword>
<dbReference type="SUPFAM" id="SSF55874">
    <property type="entry name" value="ATPase domain of HSP90 chaperone/DNA topoisomerase II/histidine kinase"/>
    <property type="match status" value="1"/>
</dbReference>
<dbReference type="InterPro" id="IPR036097">
    <property type="entry name" value="HisK_dim/P_sf"/>
</dbReference>
<evidence type="ECO:0000313" key="14">
    <source>
        <dbReference type="Proteomes" id="UP001301442"/>
    </source>
</evidence>
<keyword evidence="10" id="KW-1133">Transmembrane helix</keyword>
<dbReference type="PANTHER" id="PTHR44936:SF10">
    <property type="entry name" value="SENSOR PROTEIN RSTB"/>
    <property type="match status" value="1"/>
</dbReference>
<keyword evidence="4" id="KW-1003">Cell membrane</keyword>
<dbReference type="PROSITE" id="PS50109">
    <property type="entry name" value="HIS_KIN"/>
    <property type="match status" value="1"/>
</dbReference>
<evidence type="ECO:0000256" key="10">
    <source>
        <dbReference type="SAM" id="Phobius"/>
    </source>
</evidence>
<dbReference type="EC" id="2.7.13.3" evidence="3"/>
<name>A0ABZ0GLM2_9GAMM</name>
<dbReference type="PROSITE" id="PS50885">
    <property type="entry name" value="HAMP"/>
    <property type="match status" value="1"/>
</dbReference>
<dbReference type="PRINTS" id="PR00344">
    <property type="entry name" value="BCTRLSENSOR"/>
</dbReference>
<dbReference type="SMART" id="SM00388">
    <property type="entry name" value="HisKA"/>
    <property type="match status" value="1"/>
</dbReference>
<evidence type="ECO:0000256" key="2">
    <source>
        <dbReference type="ARBA" id="ARBA00004651"/>
    </source>
</evidence>
<evidence type="ECO:0000256" key="9">
    <source>
        <dbReference type="ARBA" id="ARBA00022840"/>
    </source>
</evidence>
<feature type="domain" description="HAMP" evidence="12">
    <location>
        <begin position="158"/>
        <end position="210"/>
    </location>
</feature>
<evidence type="ECO:0000256" key="4">
    <source>
        <dbReference type="ARBA" id="ARBA00022475"/>
    </source>
</evidence>
<evidence type="ECO:0000256" key="5">
    <source>
        <dbReference type="ARBA" id="ARBA00022553"/>
    </source>
</evidence>
<dbReference type="PANTHER" id="PTHR44936">
    <property type="entry name" value="SENSOR PROTEIN CREC"/>
    <property type="match status" value="1"/>
</dbReference>
<dbReference type="InterPro" id="IPR003661">
    <property type="entry name" value="HisK_dim/P_dom"/>
</dbReference>
<dbReference type="Gene3D" id="3.30.565.10">
    <property type="entry name" value="Histidine kinase-like ATPase, C-terminal domain"/>
    <property type="match status" value="1"/>
</dbReference>
<dbReference type="SMART" id="SM00304">
    <property type="entry name" value="HAMP"/>
    <property type="match status" value="1"/>
</dbReference>
<evidence type="ECO:0000313" key="13">
    <source>
        <dbReference type="EMBL" id="WOH36440.1"/>
    </source>
</evidence>
<sequence>MPKLTLSLLLVILIAVIGIGGALDNLFNQYQTQSINESDELSPYRQLGNSLAATLDKQQEPQQFIANWRQQDEFSVALVQLDDFFLPDSLQQSFYAGEPLVLETDDNRSMHFILSSQQKVLTFIIPPVVKKNINSSFQLLLTSVFYIGILMVVLIWLYPLIKQLRQLRRTTKAFGEGQLQQRININSTSYIADIENEFNRMALRIETLVSDNKLLSDAVSHDLRTPLARLRFGIEVLQETENPQKREKYQHHLCRDIDEMERLVNVLLNYARIEQSMIAVEQQSVDLNELVSQCVQSVTDDDKVINWQADSVAMINGDVNYLSMLINNLLNNAQQYACSNIKLRIAKRGSKLQFIISDDGPGIPKEKRSELLKPFMRGEQTHKNPGYGMGLAIVSRIAQLHDATFSITDSVELGGAEFCLTFNR</sequence>
<dbReference type="Gene3D" id="1.10.287.130">
    <property type="match status" value="1"/>
</dbReference>
<keyword evidence="10" id="KW-0472">Membrane</keyword>
<dbReference type="InterPro" id="IPR004358">
    <property type="entry name" value="Sig_transdc_His_kin-like_C"/>
</dbReference>
<dbReference type="Gene3D" id="6.10.340.10">
    <property type="match status" value="1"/>
</dbReference>
<dbReference type="Pfam" id="PF02518">
    <property type="entry name" value="HATPase_c"/>
    <property type="match status" value="1"/>
</dbReference>
<feature type="domain" description="Histidine kinase" evidence="11">
    <location>
        <begin position="218"/>
        <end position="424"/>
    </location>
</feature>
<dbReference type="Pfam" id="PF00512">
    <property type="entry name" value="HisKA"/>
    <property type="match status" value="1"/>
</dbReference>
<evidence type="ECO:0000256" key="7">
    <source>
        <dbReference type="ARBA" id="ARBA00022741"/>
    </source>
</evidence>
<keyword evidence="5" id="KW-0597">Phosphoprotein</keyword>
<gene>
    <name evidence="13" type="ORF">RI844_13795</name>
</gene>
<dbReference type="InterPro" id="IPR050980">
    <property type="entry name" value="2C_sensor_his_kinase"/>
</dbReference>
<accession>A0ABZ0GLM2</accession>
<evidence type="ECO:0000259" key="11">
    <source>
        <dbReference type="PROSITE" id="PS50109"/>
    </source>
</evidence>
<keyword evidence="7" id="KW-0547">Nucleotide-binding</keyword>
<evidence type="ECO:0000256" key="1">
    <source>
        <dbReference type="ARBA" id="ARBA00000085"/>
    </source>
</evidence>
<dbReference type="InterPro" id="IPR003594">
    <property type="entry name" value="HATPase_dom"/>
</dbReference>
<dbReference type="CDD" id="cd06225">
    <property type="entry name" value="HAMP"/>
    <property type="match status" value="1"/>
</dbReference>
<dbReference type="GO" id="GO:0005524">
    <property type="term" value="F:ATP binding"/>
    <property type="evidence" value="ECO:0007669"/>
    <property type="project" value="UniProtKB-KW"/>
</dbReference>
<organism evidence="13 14">
    <name type="scientific">Thalassotalea fonticola</name>
    <dbReference type="NCBI Taxonomy" id="3065649"/>
    <lineage>
        <taxon>Bacteria</taxon>
        <taxon>Pseudomonadati</taxon>
        <taxon>Pseudomonadota</taxon>
        <taxon>Gammaproteobacteria</taxon>
        <taxon>Alteromonadales</taxon>
        <taxon>Colwelliaceae</taxon>
        <taxon>Thalassotalea</taxon>
    </lineage>
</organism>
<keyword evidence="10" id="KW-0812">Transmembrane</keyword>
<dbReference type="RefSeq" id="WP_348395253.1">
    <property type="nucleotide sequence ID" value="NZ_CP136600.1"/>
</dbReference>
<feature type="transmembrane region" description="Helical" evidence="10">
    <location>
        <begin position="139"/>
        <end position="161"/>
    </location>
</feature>
<dbReference type="SUPFAM" id="SSF47384">
    <property type="entry name" value="Homodimeric domain of signal transducing histidine kinase"/>
    <property type="match status" value="1"/>
</dbReference>
<comment type="catalytic activity">
    <reaction evidence="1">
        <text>ATP + protein L-histidine = ADP + protein N-phospho-L-histidine.</text>
        <dbReference type="EC" id="2.7.13.3"/>
    </reaction>
</comment>
<evidence type="ECO:0000259" key="12">
    <source>
        <dbReference type="PROSITE" id="PS50885"/>
    </source>
</evidence>
<evidence type="ECO:0000256" key="3">
    <source>
        <dbReference type="ARBA" id="ARBA00012438"/>
    </source>
</evidence>
<dbReference type="InterPro" id="IPR005467">
    <property type="entry name" value="His_kinase_dom"/>
</dbReference>
<dbReference type="SMART" id="SM00387">
    <property type="entry name" value="HATPase_c"/>
    <property type="match status" value="1"/>
</dbReference>